<reference evidence="1 2" key="1">
    <citation type="submission" date="2018-09" db="EMBL/GenBank/DDBJ databases">
        <title>Bacillus saliacetes sp. nov., isolated from Thai shrimp paste (Ka-pi).</title>
        <authorList>
            <person name="Daroonpunt R."/>
            <person name="Tanasupawat S."/>
            <person name="Yiamsombut S."/>
        </authorList>
    </citation>
    <scope>NUCLEOTIDE SEQUENCE [LARGE SCALE GENOMIC DNA]</scope>
    <source>
        <strain evidence="1 2">SKP7-4</strain>
    </source>
</reference>
<dbReference type="Gene3D" id="4.10.280.10">
    <property type="entry name" value="Helix-loop-helix DNA-binding domain"/>
    <property type="match status" value="1"/>
</dbReference>
<comment type="caution">
    <text evidence="1">The sequence shown here is derived from an EMBL/GenBank/DDBJ whole genome shotgun (WGS) entry which is preliminary data.</text>
</comment>
<dbReference type="GO" id="GO:0043937">
    <property type="term" value="P:regulation of sporulation"/>
    <property type="evidence" value="ECO:0007669"/>
    <property type="project" value="InterPro"/>
</dbReference>
<name>A0A3A1QLX0_9BACI</name>
<evidence type="ECO:0000313" key="1">
    <source>
        <dbReference type="EMBL" id="RIW27612.1"/>
    </source>
</evidence>
<dbReference type="OrthoDB" id="2649371at2"/>
<dbReference type="Proteomes" id="UP000265801">
    <property type="component" value="Unassembled WGS sequence"/>
</dbReference>
<dbReference type="SUPFAM" id="SSF140500">
    <property type="entry name" value="BAS1536-like"/>
    <property type="match status" value="1"/>
</dbReference>
<dbReference type="GO" id="GO:0046983">
    <property type="term" value="F:protein dimerization activity"/>
    <property type="evidence" value="ECO:0007669"/>
    <property type="project" value="InterPro"/>
</dbReference>
<sequence length="52" mass="6069">MGRAELLKQIEEHRSRMVQLALQSSFANERVVQISCELDNLLNTFQHKAEKQ</sequence>
<dbReference type="InterPro" id="IPR036638">
    <property type="entry name" value="HLH_DNA-bd_sf"/>
</dbReference>
<dbReference type="InterPro" id="IPR037208">
    <property type="entry name" value="Spo0E-like_sf"/>
</dbReference>
<dbReference type="EMBL" id="QXIR01000053">
    <property type="protein sequence ID" value="RIW27612.1"/>
    <property type="molecule type" value="Genomic_DNA"/>
</dbReference>
<dbReference type="AlphaFoldDB" id="A0A3A1QLX0"/>
<dbReference type="RefSeq" id="WP_119549614.1">
    <property type="nucleotide sequence ID" value="NZ_QXIR01000053.1"/>
</dbReference>
<dbReference type="Pfam" id="PF09388">
    <property type="entry name" value="SpoOE-like"/>
    <property type="match status" value="1"/>
</dbReference>
<dbReference type="InterPro" id="IPR018540">
    <property type="entry name" value="Spo0E-like"/>
</dbReference>
<accession>A0A3A1QLX0</accession>
<proteinExistence type="predicted"/>
<gene>
    <name evidence="1" type="ORF">D3H55_22755</name>
</gene>
<evidence type="ECO:0000313" key="2">
    <source>
        <dbReference type="Proteomes" id="UP000265801"/>
    </source>
</evidence>
<organism evidence="1 2">
    <name type="scientific">Bacillus salacetis</name>
    <dbReference type="NCBI Taxonomy" id="2315464"/>
    <lineage>
        <taxon>Bacteria</taxon>
        <taxon>Bacillati</taxon>
        <taxon>Bacillota</taxon>
        <taxon>Bacilli</taxon>
        <taxon>Bacillales</taxon>
        <taxon>Bacillaceae</taxon>
        <taxon>Bacillus</taxon>
    </lineage>
</organism>
<keyword evidence="2" id="KW-1185">Reference proteome</keyword>
<protein>
    <submittedName>
        <fullName evidence="1">Aspartyl-phosphate phosphatase Spo0E family protein</fullName>
    </submittedName>
</protein>